<dbReference type="SUPFAM" id="SSF52016">
    <property type="entry name" value="LeuD/IlvD-like"/>
    <property type="match status" value="1"/>
</dbReference>
<dbReference type="Pfam" id="PF00920">
    <property type="entry name" value="ILVD_EDD_N"/>
    <property type="match status" value="1"/>
</dbReference>
<evidence type="ECO:0000259" key="6">
    <source>
        <dbReference type="Pfam" id="PF00920"/>
    </source>
</evidence>
<dbReference type="Proteomes" id="UP000658131">
    <property type="component" value="Unassembled WGS sequence"/>
</dbReference>
<keyword evidence="9" id="KW-1185">Reference proteome</keyword>
<dbReference type="PANTHER" id="PTHR43661:SF3">
    <property type="entry name" value="D-XYLONATE DEHYDRATASE YAGF-RELATED"/>
    <property type="match status" value="1"/>
</dbReference>
<dbReference type="Gene3D" id="3.50.30.80">
    <property type="entry name" value="IlvD/EDD C-terminal domain-like"/>
    <property type="match status" value="1"/>
</dbReference>
<dbReference type="InterPro" id="IPR020558">
    <property type="entry name" value="DiOHA_6PGluconate_deHydtase_CS"/>
</dbReference>
<dbReference type="InterPro" id="IPR042096">
    <property type="entry name" value="Dihydro-acid_dehy_C"/>
</dbReference>
<feature type="domain" description="Dihydroxy-acid/6-phosphogluconate dehydratase N-terminal" evidence="6">
    <location>
        <begin position="28"/>
        <end position="341"/>
    </location>
</feature>
<dbReference type="Pfam" id="PF24877">
    <property type="entry name" value="ILV_EDD_C"/>
    <property type="match status" value="1"/>
</dbReference>
<proteinExistence type="inferred from homology"/>
<comment type="similarity">
    <text evidence="1">Belongs to the IlvD/Edd family.</text>
</comment>
<dbReference type="PROSITE" id="PS00887">
    <property type="entry name" value="ILVD_EDD_2"/>
    <property type="match status" value="1"/>
</dbReference>
<evidence type="ECO:0000259" key="7">
    <source>
        <dbReference type="Pfam" id="PF24877"/>
    </source>
</evidence>
<name>A0ABR7NLE9_9FIRM</name>
<dbReference type="RefSeq" id="WP_262400701.1">
    <property type="nucleotide sequence ID" value="NZ_JACRTB010000024.1"/>
</dbReference>
<keyword evidence="2" id="KW-0408">Iron</keyword>
<keyword evidence="2" id="KW-0479">Metal-binding</keyword>
<dbReference type="SUPFAM" id="SSF143975">
    <property type="entry name" value="IlvD/EDD N-terminal domain-like"/>
    <property type="match status" value="1"/>
</dbReference>
<dbReference type="PANTHER" id="PTHR43661">
    <property type="entry name" value="D-XYLONATE DEHYDRATASE"/>
    <property type="match status" value="1"/>
</dbReference>
<evidence type="ECO:0000313" key="8">
    <source>
        <dbReference type="EMBL" id="MBC8577237.1"/>
    </source>
</evidence>
<dbReference type="InterPro" id="IPR056740">
    <property type="entry name" value="ILV_EDD_C"/>
</dbReference>
<keyword evidence="5" id="KW-0028">Amino-acid biosynthesis</keyword>
<evidence type="ECO:0000256" key="2">
    <source>
        <dbReference type="ARBA" id="ARBA00022714"/>
    </source>
</evidence>
<organism evidence="8 9">
    <name type="scientific">Yanshouia hominis</name>
    <dbReference type="NCBI Taxonomy" id="2763673"/>
    <lineage>
        <taxon>Bacteria</taxon>
        <taxon>Bacillati</taxon>
        <taxon>Bacillota</taxon>
        <taxon>Clostridia</taxon>
        <taxon>Eubacteriales</taxon>
        <taxon>Oscillospiraceae</taxon>
        <taxon>Yanshouia</taxon>
    </lineage>
</organism>
<dbReference type="PROSITE" id="PS00886">
    <property type="entry name" value="ILVD_EDD_1"/>
    <property type="match status" value="1"/>
</dbReference>
<accession>A0ABR7NLE9</accession>
<keyword evidence="5" id="KW-0100">Branched-chain amino acid biosynthesis</keyword>
<evidence type="ECO:0000256" key="1">
    <source>
        <dbReference type="ARBA" id="ARBA00006486"/>
    </source>
</evidence>
<evidence type="ECO:0000256" key="5">
    <source>
        <dbReference type="ARBA" id="ARBA00023304"/>
    </source>
</evidence>
<keyword evidence="3" id="KW-0411">Iron-sulfur</keyword>
<evidence type="ECO:0000256" key="3">
    <source>
        <dbReference type="ARBA" id="ARBA00023014"/>
    </source>
</evidence>
<gene>
    <name evidence="8" type="ORF">H8717_12570</name>
</gene>
<evidence type="ECO:0000256" key="4">
    <source>
        <dbReference type="ARBA" id="ARBA00023239"/>
    </source>
</evidence>
<keyword evidence="4" id="KW-0456">Lyase</keyword>
<evidence type="ECO:0000313" key="9">
    <source>
        <dbReference type="Proteomes" id="UP000658131"/>
    </source>
</evidence>
<keyword evidence="2" id="KW-0001">2Fe-2S</keyword>
<sequence>MAHLDENAEAYYVGLMNASGYRNKDLKKPIIGVVNSWNDVNPGHKPLRELAQYVKEGIWAAGGAPAEFCVPAPCDGVAQLRGMQYILPARDLIAASIESMSGAHHFDGLVFLCACDKIVPAMLMAAASIDLPSIFLTPGSMLPYEENGQTFVTPDLKESIGGWRAGRIDEETFDRYRQNICFSCGTCSMYGTANTMAVFAEAIGLCPFGSATMPFCASAKYKQARDVGERIVELVQEGQNARRFMSREALENGIRHVSATGGSSNFALHIMAIAKAAEIPLTLREFDRIQAEVPLIARFKPSSRYNMLDYGRAGGALASLKAIEPLLHTEVPTVSGLTLGELLERYSGSSDSEIIHSIDAPIQPEGCFSVLYGNLAPEGAVVKKSGVDPAMYVHQGPAVVFDSEEEVMDRMMNSEIKPGSVLVIRYEGPKGGPGMRELSIPAAMLVGMGLHKSVAMITDGRFSGASRGPCVGHISPEAWEGGPLALVQNGDIITIDLNRHLLQLEVPDEELERRRAAFQRPDHPAPGILRAYRRAVSGAEEGAVWLF</sequence>
<reference evidence="8 9" key="1">
    <citation type="submission" date="2020-08" db="EMBL/GenBank/DDBJ databases">
        <title>Genome public.</title>
        <authorList>
            <person name="Liu C."/>
            <person name="Sun Q."/>
        </authorList>
    </citation>
    <scope>NUCLEOTIDE SEQUENCE [LARGE SCALE GENOMIC DNA]</scope>
    <source>
        <strain evidence="8 9">BX1</strain>
    </source>
</reference>
<comment type="caution">
    <text evidence="8">The sequence shown here is derived from an EMBL/GenBank/DDBJ whole genome shotgun (WGS) entry which is preliminary data.</text>
</comment>
<dbReference type="InterPro" id="IPR037237">
    <property type="entry name" value="IlvD/EDD_N"/>
</dbReference>
<dbReference type="EMBL" id="JACRTB010000024">
    <property type="protein sequence ID" value="MBC8577237.1"/>
    <property type="molecule type" value="Genomic_DNA"/>
</dbReference>
<protein>
    <submittedName>
        <fullName evidence="8">Dihydroxy-acid dehydratase</fullName>
    </submittedName>
</protein>
<dbReference type="InterPro" id="IPR000581">
    <property type="entry name" value="ILV_EDD_N"/>
</dbReference>
<feature type="domain" description="Dihydroxy-acid/6-phosphogluconate dehydratase C-terminal" evidence="7">
    <location>
        <begin position="353"/>
        <end position="543"/>
    </location>
</feature>